<protein>
    <recommendedName>
        <fullName evidence="5">START domain-containing protein</fullName>
    </recommendedName>
</protein>
<feature type="region of interest" description="Disordered" evidence="2">
    <location>
        <begin position="1"/>
        <end position="28"/>
    </location>
</feature>
<dbReference type="Proteomes" id="UP000243579">
    <property type="component" value="Unassembled WGS sequence"/>
</dbReference>
<reference evidence="3 4" key="1">
    <citation type="journal article" date="2014" name="Genome Biol. Evol.">
        <title>The secreted proteins of Achlya hypogyna and Thraustotheca clavata identify the ancestral oomycete secretome and reveal gene acquisitions by horizontal gene transfer.</title>
        <authorList>
            <person name="Misner I."/>
            <person name="Blouin N."/>
            <person name="Leonard G."/>
            <person name="Richards T.A."/>
            <person name="Lane C.E."/>
        </authorList>
    </citation>
    <scope>NUCLEOTIDE SEQUENCE [LARGE SCALE GENOMIC DNA]</scope>
    <source>
        <strain evidence="3 4">ATCC 48635</strain>
    </source>
</reference>
<evidence type="ECO:0000256" key="1">
    <source>
        <dbReference type="SAM" id="Coils"/>
    </source>
</evidence>
<sequence>MFSLKSLLNPDVAGDKEPSDRKRRHDRAKARYVEEVSYLQDRSLELQAQLDGLERSKKRKVHATGSVWEGFARRQALERQAAQLENTKLKGMLTQQLSIIHSLQSVLAQRPQLLTWPTLPLHDASLVRLPSARGPRHDALETAMAAELDRLDDTYRKFGLQNTLDTWKQVVVRVDDATQEIVLDVSFSLVVHVPLPTLVAAMTAIYIPTEDLHVANGSVEFLERFDKHTTYIRRRYAIHGLPEVIAQFACRSMASGDGGKYVLVSVMDDDAFPYPRHALRSREHIYASAEPLSAVSSRWKMVRRVHVPASVQGGVAAPIGALVELLLHCYSDNIDILMGLRFLLLNPAPPSQSSLERKCRHHVAKLRYEDEMADLRRQQYVLTMELETLEYARKLRASKTQWEGFARRQARARQAAVVENAQLKKVLQHHADVLQRLRAVLEPSPPDFDGVSDDAAVRTPLELPRNWTTSYLYERLELQRSFLPATFSRHGLDTNADSWKQIVSRVDGHAVVLEISCCLTVPAGFASVGDAMNCIYTPKHPLVVENRSIEILDVLDPSCHIGLHIHRLARETYRRCFARKCTALWDRMVFVEQTIAEPPEAVGRDLPYTETKYEALEYLSDASCKWKIFRSVRLPLSSATPAPVLVRDLVPSFAAGTDNVIAALESRRHERAKARYEDETSYLKHKLAELTRELDALTAAKRGGRRSRSAWEGFARRQAIEHEEALRENTKLKHQLEHHVALLQSLQSVLAIDRQPPLGEVIGAPATAPTSLAAEPATRRAAFHALVDAQFAQLPATFHKHGLAASVDTWKQIVVRHARNELRLDISFNLIVHAPVHDVGAAFQEIYAPARRRVVSNGSVALLETIDAQSHLLERIYAVAGQFELHTHLASKCYPGATEYAFVQQSVATDERFPLPPHVLSATDTIFSTVEAVDAGTSRWKSFRRVAVPLAKDTPGSIVELLLACYGDSIEVLSRALHRPFPTFPSVPVSASSPQSSSSKPPSDRKLRHDRAKARYNDEMAYLTRKRQELTDRIDELEKAKRHRSSKSVWEGFARRQALERQESMIENTRLKNVLQQQLAILADLQGVLTERPALASWPLMPGIEGPMAHLPKDPHRRTAQFTELMDAQVSQLQDIFKKHGLLDTSDTWKQIVVRNDGQHVVLDVSVSMVVNAPYKLLGKALERIVYVRDERRVVNGYIEPIESAEGCHLFRRVTTLPGLPKMAAEYAVKGYAFAKQIAFVMNSMFDDEAAAPMPAGVLRARETLFVTSEYLTETQARCKLYRKVYVPAVFVPGTPPSPSSDDGRPGVGSLLEMLLACYSDNIEAFVRAIYREFQPLLGADNLPDTLVESTADLITFNESACA</sequence>
<feature type="coiled-coil region" evidence="1">
    <location>
        <begin position="1013"/>
        <end position="1047"/>
    </location>
</feature>
<feature type="compositionally biased region" description="Low complexity" evidence="2">
    <location>
        <begin position="985"/>
        <end position="1001"/>
    </location>
</feature>
<name>A0A1V9YQU2_ACHHY</name>
<feature type="compositionally biased region" description="Basic and acidic residues" evidence="2">
    <location>
        <begin position="1002"/>
        <end position="1011"/>
    </location>
</feature>
<proteinExistence type="predicted"/>
<evidence type="ECO:0000313" key="3">
    <source>
        <dbReference type="EMBL" id="OQR88125.1"/>
    </source>
</evidence>
<dbReference type="EMBL" id="JNBR01001409">
    <property type="protein sequence ID" value="OQR88125.1"/>
    <property type="molecule type" value="Genomic_DNA"/>
</dbReference>
<evidence type="ECO:0008006" key="5">
    <source>
        <dbReference type="Google" id="ProtNLM"/>
    </source>
</evidence>
<organism evidence="3 4">
    <name type="scientific">Achlya hypogyna</name>
    <name type="common">Oomycete</name>
    <name type="synonym">Protoachlya hypogyna</name>
    <dbReference type="NCBI Taxonomy" id="1202772"/>
    <lineage>
        <taxon>Eukaryota</taxon>
        <taxon>Sar</taxon>
        <taxon>Stramenopiles</taxon>
        <taxon>Oomycota</taxon>
        <taxon>Saprolegniomycetes</taxon>
        <taxon>Saprolegniales</taxon>
        <taxon>Achlyaceae</taxon>
        <taxon>Achlya</taxon>
    </lineage>
</organism>
<feature type="region of interest" description="Disordered" evidence="2">
    <location>
        <begin position="985"/>
        <end position="1011"/>
    </location>
</feature>
<gene>
    <name evidence="3" type="ORF">ACHHYP_07534</name>
</gene>
<dbReference type="OrthoDB" id="70669at2759"/>
<keyword evidence="4" id="KW-1185">Reference proteome</keyword>
<evidence type="ECO:0000313" key="4">
    <source>
        <dbReference type="Proteomes" id="UP000243579"/>
    </source>
</evidence>
<evidence type="ECO:0000256" key="2">
    <source>
        <dbReference type="SAM" id="MobiDB-lite"/>
    </source>
</evidence>
<keyword evidence="1" id="KW-0175">Coiled coil</keyword>
<accession>A0A1V9YQU2</accession>
<comment type="caution">
    <text evidence="3">The sequence shown here is derived from an EMBL/GenBank/DDBJ whole genome shotgun (WGS) entry which is preliminary data.</text>
</comment>